<feature type="domain" description="HTH cro/C1-type" evidence="2">
    <location>
        <begin position="35"/>
        <end position="89"/>
    </location>
</feature>
<dbReference type="Pfam" id="PF01381">
    <property type="entry name" value="HTH_3"/>
    <property type="match status" value="1"/>
</dbReference>
<name>A0A9X3I618_9ACTN</name>
<feature type="compositionally biased region" description="Basic and acidic residues" evidence="1">
    <location>
        <begin position="99"/>
        <end position="109"/>
    </location>
</feature>
<gene>
    <name evidence="3" type="ORF">OSB52_16105</name>
</gene>
<dbReference type="Proteomes" id="UP001143347">
    <property type="component" value="Unassembled WGS sequence"/>
</dbReference>
<dbReference type="SMART" id="SM00530">
    <property type="entry name" value="HTH_XRE"/>
    <property type="match status" value="1"/>
</dbReference>
<dbReference type="InterPro" id="IPR010982">
    <property type="entry name" value="Lambda_DNA-bd_dom_sf"/>
</dbReference>
<accession>A0A9X3I618</accession>
<evidence type="ECO:0000313" key="3">
    <source>
        <dbReference type="EMBL" id="MCX2965610.1"/>
    </source>
</evidence>
<feature type="region of interest" description="Disordered" evidence="1">
    <location>
        <begin position="93"/>
        <end position="112"/>
    </location>
</feature>
<dbReference type="GO" id="GO:0003677">
    <property type="term" value="F:DNA binding"/>
    <property type="evidence" value="ECO:0007669"/>
    <property type="project" value="InterPro"/>
</dbReference>
<dbReference type="RefSeq" id="WP_266062694.1">
    <property type="nucleotide sequence ID" value="NZ_JAPKFM010000017.1"/>
</dbReference>
<dbReference type="SUPFAM" id="SSF47413">
    <property type="entry name" value="lambda repressor-like DNA-binding domains"/>
    <property type="match status" value="1"/>
</dbReference>
<dbReference type="InterPro" id="IPR001387">
    <property type="entry name" value="Cro/C1-type_HTH"/>
</dbReference>
<dbReference type="Gene3D" id="1.10.260.40">
    <property type="entry name" value="lambda repressor-like DNA-binding domains"/>
    <property type="match status" value="1"/>
</dbReference>
<protein>
    <submittedName>
        <fullName evidence="3">Helix-turn-helix domain-containing protein</fullName>
    </submittedName>
</protein>
<evidence type="ECO:0000256" key="1">
    <source>
        <dbReference type="SAM" id="MobiDB-lite"/>
    </source>
</evidence>
<organism evidence="3 4">
    <name type="scientific">Gordonia aquimaris</name>
    <dbReference type="NCBI Taxonomy" id="2984863"/>
    <lineage>
        <taxon>Bacteria</taxon>
        <taxon>Bacillati</taxon>
        <taxon>Actinomycetota</taxon>
        <taxon>Actinomycetes</taxon>
        <taxon>Mycobacteriales</taxon>
        <taxon>Gordoniaceae</taxon>
        <taxon>Gordonia</taxon>
    </lineage>
</organism>
<dbReference type="CDD" id="cd00093">
    <property type="entry name" value="HTH_XRE"/>
    <property type="match status" value="1"/>
</dbReference>
<keyword evidence="4" id="KW-1185">Reference proteome</keyword>
<evidence type="ECO:0000259" key="2">
    <source>
        <dbReference type="PROSITE" id="PS50943"/>
    </source>
</evidence>
<reference evidence="3" key="1">
    <citation type="submission" date="2022-10" db="EMBL/GenBank/DDBJ databases">
        <title>WGS of marine actinomycetes from Thailand.</title>
        <authorList>
            <person name="Thawai C."/>
        </authorList>
    </citation>
    <scope>NUCLEOTIDE SEQUENCE</scope>
    <source>
        <strain evidence="3">SW21</strain>
    </source>
</reference>
<evidence type="ECO:0000313" key="4">
    <source>
        <dbReference type="Proteomes" id="UP001143347"/>
    </source>
</evidence>
<sequence>MTDRNSSLYDEVAATDVGAQSLAAADLAGQVMRLLEQAVREAGVDQKTLASRLGVTEGRVSQVLNGDGNLRVAAVGRYLRALGYEVTLSAKPVDGDGEDLPKRRSRSETKNPAGAEWRGILAGDLTDVGLARSYTTAMEIGLPMASLRCSELSMTVVDGNWGNFDAFGMEVADYR</sequence>
<proteinExistence type="predicted"/>
<comment type="caution">
    <text evidence="3">The sequence shown here is derived from an EMBL/GenBank/DDBJ whole genome shotgun (WGS) entry which is preliminary data.</text>
</comment>
<dbReference type="EMBL" id="JAPKFM010000017">
    <property type="protein sequence ID" value="MCX2965610.1"/>
    <property type="molecule type" value="Genomic_DNA"/>
</dbReference>
<dbReference type="PROSITE" id="PS50943">
    <property type="entry name" value="HTH_CROC1"/>
    <property type="match status" value="1"/>
</dbReference>
<dbReference type="AlphaFoldDB" id="A0A9X3I618"/>